<accession>A0A6V7UZF8</accession>
<proteinExistence type="predicted"/>
<protein>
    <submittedName>
        <fullName evidence="2">Uncharacterized protein</fullName>
    </submittedName>
</protein>
<sequence>MEDDHEEDDLPLPYFCKSKYYCWSNWCLIAELGYSWYIVTCSVDALLIFTVLKFAQY</sequence>
<organism evidence="2 3">
    <name type="scientific">Meloidogyne enterolobii</name>
    <name type="common">Root-knot nematode worm</name>
    <name type="synonym">Meloidogyne mayaguensis</name>
    <dbReference type="NCBI Taxonomy" id="390850"/>
    <lineage>
        <taxon>Eukaryota</taxon>
        <taxon>Metazoa</taxon>
        <taxon>Ecdysozoa</taxon>
        <taxon>Nematoda</taxon>
        <taxon>Chromadorea</taxon>
        <taxon>Rhabditida</taxon>
        <taxon>Tylenchina</taxon>
        <taxon>Tylenchomorpha</taxon>
        <taxon>Tylenchoidea</taxon>
        <taxon>Meloidogynidae</taxon>
        <taxon>Meloidogyninae</taxon>
        <taxon>Meloidogyne</taxon>
    </lineage>
</organism>
<evidence type="ECO:0000313" key="2">
    <source>
        <dbReference type="EMBL" id="CAD2167987.1"/>
    </source>
</evidence>
<keyword evidence="1" id="KW-0472">Membrane</keyword>
<keyword evidence="1" id="KW-0812">Transmembrane</keyword>
<evidence type="ECO:0000313" key="3">
    <source>
        <dbReference type="Proteomes" id="UP000580250"/>
    </source>
</evidence>
<comment type="caution">
    <text evidence="2">The sequence shown here is derived from an EMBL/GenBank/DDBJ whole genome shotgun (WGS) entry which is preliminary data.</text>
</comment>
<dbReference type="Proteomes" id="UP000580250">
    <property type="component" value="Unassembled WGS sequence"/>
</dbReference>
<dbReference type="AlphaFoldDB" id="A0A6V7UZF8"/>
<feature type="transmembrane region" description="Helical" evidence="1">
    <location>
        <begin position="34"/>
        <end position="55"/>
    </location>
</feature>
<gene>
    <name evidence="2" type="ORF">MENT_LOCUS19315</name>
</gene>
<evidence type="ECO:0000256" key="1">
    <source>
        <dbReference type="SAM" id="Phobius"/>
    </source>
</evidence>
<dbReference type="EMBL" id="CAJEWN010000134">
    <property type="protein sequence ID" value="CAD2167987.1"/>
    <property type="molecule type" value="Genomic_DNA"/>
</dbReference>
<name>A0A6V7UZF8_MELEN</name>
<reference evidence="2 3" key="1">
    <citation type="submission" date="2020-08" db="EMBL/GenBank/DDBJ databases">
        <authorList>
            <person name="Koutsovoulos G."/>
            <person name="Danchin GJ E."/>
        </authorList>
    </citation>
    <scope>NUCLEOTIDE SEQUENCE [LARGE SCALE GENOMIC DNA]</scope>
</reference>
<keyword evidence="1" id="KW-1133">Transmembrane helix</keyword>